<name>S8CTZ2_9LAMI</name>
<evidence type="ECO:0000256" key="1">
    <source>
        <dbReference type="ARBA" id="ARBA00004613"/>
    </source>
</evidence>
<dbReference type="GO" id="GO:0005576">
    <property type="term" value="C:extracellular region"/>
    <property type="evidence" value="ECO:0007669"/>
    <property type="project" value="UniProtKB-SubCell"/>
</dbReference>
<protein>
    <recommendedName>
        <fullName evidence="9">S-protein homolog</fullName>
    </recommendedName>
</protein>
<dbReference type="InterPro" id="IPR010264">
    <property type="entry name" value="Self-incomp_S1"/>
</dbReference>
<keyword evidence="8" id="KW-1185">Reference proteome</keyword>
<dbReference type="AlphaFoldDB" id="S8CTZ2"/>
<proteinExistence type="inferred from homology"/>
<dbReference type="Pfam" id="PF05938">
    <property type="entry name" value="Self-incomp_S1"/>
    <property type="match status" value="1"/>
</dbReference>
<sequence length="143" mass="15659">MQKHSIFLLLLLAAALPLDAAAAGCTAPGDYKFTTVHIANYLPVSLHARCASRTGTSTDNRSQDIAPNGETSFSFCPQEDTRVACELSAGSLFGRFAVFDGHFADKGVAQYYWIAKPDGIFYYNDVDKQVVHTLPWNHPHPLV</sequence>
<dbReference type="GO" id="GO:0060320">
    <property type="term" value="P:rejection of self pollen"/>
    <property type="evidence" value="ECO:0007669"/>
    <property type="project" value="UniProtKB-KW"/>
</dbReference>
<reference evidence="7 8" key="1">
    <citation type="journal article" date="2013" name="BMC Genomics">
        <title>The miniature genome of a carnivorous plant Genlisea aurea contains a low number of genes and short non-coding sequences.</title>
        <authorList>
            <person name="Leushkin E.V."/>
            <person name="Sutormin R.A."/>
            <person name="Nabieva E.R."/>
            <person name="Penin A.A."/>
            <person name="Kondrashov A.S."/>
            <person name="Logacheva M.D."/>
        </authorList>
    </citation>
    <scope>NUCLEOTIDE SEQUENCE [LARGE SCALE GENOMIC DNA]</scope>
</reference>
<organism evidence="7 8">
    <name type="scientific">Genlisea aurea</name>
    <dbReference type="NCBI Taxonomy" id="192259"/>
    <lineage>
        <taxon>Eukaryota</taxon>
        <taxon>Viridiplantae</taxon>
        <taxon>Streptophyta</taxon>
        <taxon>Embryophyta</taxon>
        <taxon>Tracheophyta</taxon>
        <taxon>Spermatophyta</taxon>
        <taxon>Magnoliopsida</taxon>
        <taxon>eudicotyledons</taxon>
        <taxon>Gunneridae</taxon>
        <taxon>Pentapetalae</taxon>
        <taxon>asterids</taxon>
        <taxon>lamiids</taxon>
        <taxon>Lamiales</taxon>
        <taxon>Lentibulariaceae</taxon>
        <taxon>Genlisea</taxon>
    </lineage>
</organism>
<evidence type="ECO:0000256" key="5">
    <source>
        <dbReference type="ARBA" id="ARBA00022729"/>
    </source>
</evidence>
<keyword evidence="4" id="KW-0964">Secreted</keyword>
<accession>S8CTZ2</accession>
<keyword evidence="3" id="KW-0713">Self-incompatibility</keyword>
<dbReference type="Proteomes" id="UP000015453">
    <property type="component" value="Unassembled WGS sequence"/>
</dbReference>
<comment type="caution">
    <text evidence="7">The sequence shown here is derived from an EMBL/GenBank/DDBJ whole genome shotgun (WGS) entry which is preliminary data.</text>
</comment>
<feature type="signal peptide" evidence="6">
    <location>
        <begin position="1"/>
        <end position="22"/>
    </location>
</feature>
<comment type="subcellular location">
    <subcellularLocation>
        <location evidence="1">Secreted</location>
    </subcellularLocation>
</comment>
<gene>
    <name evidence="7" type="ORF">M569_03984</name>
</gene>
<comment type="similarity">
    <text evidence="2">Belongs to the plant self-incompatibility (S1) protein family.</text>
</comment>
<keyword evidence="5 6" id="KW-0732">Signal</keyword>
<evidence type="ECO:0000256" key="6">
    <source>
        <dbReference type="SAM" id="SignalP"/>
    </source>
</evidence>
<evidence type="ECO:0000256" key="4">
    <source>
        <dbReference type="ARBA" id="ARBA00022525"/>
    </source>
</evidence>
<evidence type="ECO:0000313" key="8">
    <source>
        <dbReference type="Proteomes" id="UP000015453"/>
    </source>
</evidence>
<evidence type="ECO:0000256" key="2">
    <source>
        <dbReference type="ARBA" id="ARBA00005581"/>
    </source>
</evidence>
<evidence type="ECO:0000256" key="3">
    <source>
        <dbReference type="ARBA" id="ARBA00022471"/>
    </source>
</evidence>
<feature type="chain" id="PRO_5004549349" description="S-protein homolog" evidence="6">
    <location>
        <begin position="23"/>
        <end position="143"/>
    </location>
</feature>
<dbReference type="EMBL" id="AUSU01001551">
    <property type="protein sequence ID" value="EPS70779.1"/>
    <property type="molecule type" value="Genomic_DNA"/>
</dbReference>
<evidence type="ECO:0008006" key="9">
    <source>
        <dbReference type="Google" id="ProtNLM"/>
    </source>
</evidence>
<evidence type="ECO:0000313" key="7">
    <source>
        <dbReference type="EMBL" id="EPS70779.1"/>
    </source>
</evidence>